<organism evidence="1 2">
    <name type="scientific">Candidatus Lloydbacteria bacterium RIFCSPHIGHO2_02_FULL_54_17</name>
    <dbReference type="NCBI Taxonomy" id="1798664"/>
    <lineage>
        <taxon>Bacteria</taxon>
        <taxon>Candidatus Lloydiibacteriota</taxon>
    </lineage>
</organism>
<comment type="caution">
    <text evidence="1">The sequence shown here is derived from an EMBL/GenBank/DDBJ whole genome shotgun (WGS) entry which is preliminary data.</text>
</comment>
<proteinExistence type="predicted"/>
<dbReference type="AlphaFoldDB" id="A0A1G2DGN4"/>
<gene>
    <name evidence="1" type="ORF">A3C93_06220</name>
</gene>
<evidence type="ECO:0000313" key="1">
    <source>
        <dbReference type="EMBL" id="OGZ12673.1"/>
    </source>
</evidence>
<evidence type="ECO:0008006" key="3">
    <source>
        <dbReference type="Google" id="ProtNLM"/>
    </source>
</evidence>
<protein>
    <recommendedName>
        <fullName evidence="3">Peptidase M48 domain-containing protein</fullName>
    </recommendedName>
</protein>
<name>A0A1G2DGN4_9BACT</name>
<dbReference type="EMBL" id="MHLO01000016">
    <property type="protein sequence ID" value="OGZ12673.1"/>
    <property type="molecule type" value="Genomic_DNA"/>
</dbReference>
<accession>A0A1G2DGN4</accession>
<reference evidence="1 2" key="1">
    <citation type="journal article" date="2016" name="Nat. Commun.">
        <title>Thousands of microbial genomes shed light on interconnected biogeochemical processes in an aquifer system.</title>
        <authorList>
            <person name="Anantharaman K."/>
            <person name="Brown C.T."/>
            <person name="Hug L.A."/>
            <person name="Sharon I."/>
            <person name="Castelle C.J."/>
            <person name="Probst A.J."/>
            <person name="Thomas B.C."/>
            <person name="Singh A."/>
            <person name="Wilkins M.J."/>
            <person name="Karaoz U."/>
            <person name="Brodie E.L."/>
            <person name="Williams K.H."/>
            <person name="Hubbard S.S."/>
            <person name="Banfield J.F."/>
        </authorList>
    </citation>
    <scope>NUCLEOTIDE SEQUENCE [LARGE SCALE GENOMIC DNA]</scope>
</reference>
<evidence type="ECO:0000313" key="2">
    <source>
        <dbReference type="Proteomes" id="UP000178636"/>
    </source>
</evidence>
<sequence length="202" mass="22398">MDHLRRVMTALFLPLLLFLGISGNVFAAIEEDVCVYYRSTLHAKHRDALEPLIAEAKKSAPNGILAVCTYEGAAFFGSVADVYADRSSGDEYAWVIGFERAFEEEASLASIRFLFLHEVGHLMIKHYRVCTTHFANGDRTAYISCESEADRYAAERVGYCEAARALEELGASIVRRHNAASGAEILAERAALLRKDKNCSDK</sequence>
<dbReference type="Proteomes" id="UP000178636">
    <property type="component" value="Unassembled WGS sequence"/>
</dbReference>